<feature type="compositionally biased region" description="Low complexity" evidence="1">
    <location>
        <begin position="87"/>
        <end position="105"/>
    </location>
</feature>
<proteinExistence type="predicted"/>
<dbReference type="AlphaFoldDB" id="A0A915EHR7"/>
<accession>A0A915EHR7</accession>
<dbReference type="Proteomes" id="UP000887574">
    <property type="component" value="Unplaced"/>
</dbReference>
<dbReference type="WBParaSite" id="jg681">
    <property type="protein sequence ID" value="jg681"/>
    <property type="gene ID" value="jg681"/>
</dbReference>
<reference evidence="3" key="1">
    <citation type="submission" date="2022-11" db="UniProtKB">
        <authorList>
            <consortium name="WormBaseParasite"/>
        </authorList>
    </citation>
    <scope>IDENTIFICATION</scope>
</reference>
<evidence type="ECO:0000313" key="3">
    <source>
        <dbReference type="WBParaSite" id="jg681"/>
    </source>
</evidence>
<name>A0A915EHR7_9BILA</name>
<feature type="region of interest" description="Disordered" evidence="1">
    <location>
        <begin position="87"/>
        <end position="112"/>
    </location>
</feature>
<protein>
    <submittedName>
        <fullName evidence="3">Uncharacterized protein</fullName>
    </submittedName>
</protein>
<keyword evidence="2" id="KW-1185">Reference proteome</keyword>
<organism evidence="2 3">
    <name type="scientific">Ditylenchus dipsaci</name>
    <dbReference type="NCBI Taxonomy" id="166011"/>
    <lineage>
        <taxon>Eukaryota</taxon>
        <taxon>Metazoa</taxon>
        <taxon>Ecdysozoa</taxon>
        <taxon>Nematoda</taxon>
        <taxon>Chromadorea</taxon>
        <taxon>Rhabditida</taxon>
        <taxon>Tylenchina</taxon>
        <taxon>Tylenchomorpha</taxon>
        <taxon>Sphaerularioidea</taxon>
        <taxon>Anguinidae</taxon>
        <taxon>Anguininae</taxon>
        <taxon>Ditylenchus</taxon>
    </lineage>
</organism>
<sequence>MIGMMNGGTGDVPVEFYGSRPNLIHGAPSVYSKPKLSQTLSYTQDGRILINVLRIRTKIVCEKHLKERKTRRFKNLFSPQTSLRSLRSVLSSGSRRSRPCSPSKPKTTAVKRKWWKSRMEKGVEQRAAICPTFYIHVPFPK</sequence>
<evidence type="ECO:0000313" key="2">
    <source>
        <dbReference type="Proteomes" id="UP000887574"/>
    </source>
</evidence>
<evidence type="ECO:0000256" key="1">
    <source>
        <dbReference type="SAM" id="MobiDB-lite"/>
    </source>
</evidence>